<feature type="non-terminal residue" evidence="1">
    <location>
        <position position="1"/>
    </location>
</feature>
<gene>
    <name evidence="1" type="ORF">CR513_33265</name>
</gene>
<evidence type="ECO:0000313" key="2">
    <source>
        <dbReference type="Proteomes" id="UP000257109"/>
    </source>
</evidence>
<keyword evidence="2" id="KW-1185">Reference proteome</keyword>
<sequence>YNPGKFHAYDPEIDSIFHRLIRSPRSSEVYAFASDSTSISFAFDYANIVDNDYDITNSDSDFGICISKLSLDNMIHNNKTLKELATPDIMCQPWCEDPHKYLKEFHVVSSTMRRYGIPEDYIKMKTFPFSLDGTAND</sequence>
<feature type="non-terminal residue" evidence="1">
    <location>
        <position position="137"/>
    </location>
</feature>
<evidence type="ECO:0000313" key="1">
    <source>
        <dbReference type="EMBL" id="RDX85537.1"/>
    </source>
</evidence>
<dbReference type="Proteomes" id="UP000257109">
    <property type="component" value="Unassembled WGS sequence"/>
</dbReference>
<dbReference type="OrthoDB" id="1422241at2759"/>
<accession>A0A371G4U1</accession>
<proteinExistence type="predicted"/>
<comment type="caution">
    <text evidence="1">The sequence shown here is derived from an EMBL/GenBank/DDBJ whole genome shotgun (WGS) entry which is preliminary data.</text>
</comment>
<protein>
    <submittedName>
        <fullName evidence="1">Uncharacterized protein</fullName>
    </submittedName>
</protein>
<dbReference type="AlphaFoldDB" id="A0A371G4U1"/>
<name>A0A371G4U1_MUCPR</name>
<dbReference type="EMBL" id="QJKJ01006772">
    <property type="protein sequence ID" value="RDX85537.1"/>
    <property type="molecule type" value="Genomic_DNA"/>
</dbReference>
<reference evidence="1" key="1">
    <citation type="submission" date="2018-05" db="EMBL/GenBank/DDBJ databases">
        <title>Draft genome of Mucuna pruriens seed.</title>
        <authorList>
            <person name="Nnadi N.E."/>
            <person name="Vos R."/>
            <person name="Hasami M.H."/>
            <person name="Devisetty U.K."/>
            <person name="Aguiy J.C."/>
        </authorList>
    </citation>
    <scope>NUCLEOTIDE SEQUENCE [LARGE SCALE GENOMIC DNA]</scope>
    <source>
        <strain evidence="1">JCA_2017</strain>
    </source>
</reference>
<organism evidence="1 2">
    <name type="scientific">Mucuna pruriens</name>
    <name type="common">Velvet bean</name>
    <name type="synonym">Dolichos pruriens</name>
    <dbReference type="NCBI Taxonomy" id="157652"/>
    <lineage>
        <taxon>Eukaryota</taxon>
        <taxon>Viridiplantae</taxon>
        <taxon>Streptophyta</taxon>
        <taxon>Embryophyta</taxon>
        <taxon>Tracheophyta</taxon>
        <taxon>Spermatophyta</taxon>
        <taxon>Magnoliopsida</taxon>
        <taxon>eudicotyledons</taxon>
        <taxon>Gunneridae</taxon>
        <taxon>Pentapetalae</taxon>
        <taxon>rosids</taxon>
        <taxon>fabids</taxon>
        <taxon>Fabales</taxon>
        <taxon>Fabaceae</taxon>
        <taxon>Papilionoideae</taxon>
        <taxon>50 kb inversion clade</taxon>
        <taxon>NPAAA clade</taxon>
        <taxon>indigoferoid/millettioid clade</taxon>
        <taxon>Phaseoleae</taxon>
        <taxon>Mucuna</taxon>
    </lineage>
</organism>